<protein>
    <recommendedName>
        <fullName evidence="3">chitinase</fullName>
        <ecNumber evidence="3">3.2.1.14</ecNumber>
    </recommendedName>
</protein>
<dbReference type="SUPFAM" id="SSF54556">
    <property type="entry name" value="Chitinase insertion domain"/>
    <property type="match status" value="1"/>
</dbReference>
<evidence type="ECO:0000256" key="7">
    <source>
        <dbReference type="ARBA" id="ARBA00023295"/>
    </source>
</evidence>
<dbReference type="Proteomes" id="UP000007148">
    <property type="component" value="Unassembled WGS sequence"/>
</dbReference>
<dbReference type="OMA" id="GASHYNI"/>
<evidence type="ECO:0000256" key="1">
    <source>
        <dbReference type="ARBA" id="ARBA00000822"/>
    </source>
</evidence>
<name>G4TE60_SERID</name>
<dbReference type="InterPro" id="IPR017853">
    <property type="entry name" value="GH"/>
</dbReference>
<dbReference type="GO" id="GO:0008061">
    <property type="term" value="F:chitin binding"/>
    <property type="evidence" value="ECO:0007669"/>
    <property type="project" value="InterPro"/>
</dbReference>
<dbReference type="PANTHER" id="PTHR11177:SF317">
    <property type="entry name" value="CHITINASE 12-RELATED"/>
    <property type="match status" value="1"/>
</dbReference>
<dbReference type="SUPFAM" id="SSF51445">
    <property type="entry name" value="(Trans)glycosidases"/>
    <property type="match status" value="1"/>
</dbReference>
<dbReference type="GO" id="GO:0000272">
    <property type="term" value="P:polysaccharide catabolic process"/>
    <property type="evidence" value="ECO:0007669"/>
    <property type="project" value="UniProtKB-KW"/>
</dbReference>
<keyword evidence="14" id="KW-1185">Reference proteome</keyword>
<feature type="region of interest" description="Disordered" evidence="10">
    <location>
        <begin position="454"/>
        <end position="495"/>
    </location>
</feature>
<keyword evidence="5" id="KW-0146">Chitin degradation</keyword>
<dbReference type="InParanoid" id="G4TE60"/>
<evidence type="ECO:0000256" key="2">
    <source>
        <dbReference type="ARBA" id="ARBA00008682"/>
    </source>
</evidence>
<dbReference type="PANTHER" id="PTHR11177">
    <property type="entry name" value="CHITINASE"/>
    <property type="match status" value="1"/>
</dbReference>
<dbReference type="OrthoDB" id="76388at2759"/>
<dbReference type="STRING" id="1109443.G4TE60"/>
<keyword evidence="11" id="KW-0732">Signal</keyword>
<dbReference type="InterPro" id="IPR011583">
    <property type="entry name" value="Chitinase_II/V-like_cat"/>
</dbReference>
<evidence type="ECO:0000259" key="12">
    <source>
        <dbReference type="PROSITE" id="PS51910"/>
    </source>
</evidence>
<evidence type="ECO:0000256" key="9">
    <source>
        <dbReference type="RuleBase" id="RU000489"/>
    </source>
</evidence>
<dbReference type="Gene3D" id="3.20.20.80">
    <property type="entry name" value="Glycosidases"/>
    <property type="match status" value="1"/>
</dbReference>
<dbReference type="CDD" id="cd06548">
    <property type="entry name" value="GH18_chitinase"/>
    <property type="match status" value="1"/>
</dbReference>
<organism evidence="13 14">
    <name type="scientific">Serendipita indica (strain DSM 11827)</name>
    <name type="common">Root endophyte fungus</name>
    <name type="synonym">Piriformospora indica</name>
    <dbReference type="NCBI Taxonomy" id="1109443"/>
    <lineage>
        <taxon>Eukaryota</taxon>
        <taxon>Fungi</taxon>
        <taxon>Dikarya</taxon>
        <taxon>Basidiomycota</taxon>
        <taxon>Agaricomycotina</taxon>
        <taxon>Agaricomycetes</taxon>
        <taxon>Sebacinales</taxon>
        <taxon>Serendipitaceae</taxon>
        <taxon>Serendipita</taxon>
    </lineage>
</organism>
<evidence type="ECO:0000256" key="10">
    <source>
        <dbReference type="SAM" id="MobiDB-lite"/>
    </source>
</evidence>
<dbReference type="FunFam" id="3.10.50.10:FF:000005">
    <property type="entry name" value="Endochitinase B1"/>
    <property type="match status" value="1"/>
</dbReference>
<dbReference type="InterPro" id="IPR029070">
    <property type="entry name" value="Chitinase_insertion_sf"/>
</dbReference>
<comment type="catalytic activity">
    <reaction evidence="1">
        <text>Random endo-hydrolysis of N-acetyl-beta-D-glucosaminide (1-&gt;4)-beta-linkages in chitin and chitodextrins.</text>
        <dbReference type="EC" id="3.2.1.14"/>
    </reaction>
</comment>
<dbReference type="HOGENOM" id="CLU_002833_1_0_1"/>
<dbReference type="InterPro" id="IPR001579">
    <property type="entry name" value="Glyco_hydro_18_chit_AS"/>
</dbReference>
<dbReference type="GO" id="GO:0006032">
    <property type="term" value="P:chitin catabolic process"/>
    <property type="evidence" value="ECO:0007669"/>
    <property type="project" value="UniProtKB-KW"/>
</dbReference>
<feature type="chain" id="PRO_5003468691" description="chitinase" evidence="11">
    <location>
        <begin position="17"/>
        <end position="495"/>
    </location>
</feature>
<evidence type="ECO:0000256" key="5">
    <source>
        <dbReference type="ARBA" id="ARBA00023024"/>
    </source>
</evidence>
<dbReference type="SMR" id="G4TE60"/>
<dbReference type="EC" id="3.2.1.14" evidence="3"/>
<sequence>MHLFATTLVFLQAALAVVGRPKNAPGSVMARPDQYNNATTQLCEDRFRYHPNGPRPPHPNHRDGKVNMGYFVNWGIYARNFQPQDIDVSKLTHILYAFADTDPTTGAAMLTDLYADQEKHYDGDSWVEPGTNLYGAMKQMYLLKQANRGLKTLLSFGGWTYSQAGHLNFVTDPTARATFISTAITLLEDNGFDGIDIDYEYPSSVEQGVGFASLLAELRIALDAHAASKGDTVPYQITAAVSAGYSGYQYLPIAAMDDTLTYWNLMAYDYSGSWSTVSDDHANLFPGKTTTGFSTNASIQYYLGQGASKSKMVMGTPLYGHGFANTDGIRKPFSGVGAGSWEDGIWDYKDLPRPYSTVTEERDSVAAYCYNATTRLLVSYDTPKVVARKAAYVNQNDLAGTMHWELSADKKGADSLVLTSGKTLGKLDKTKNHLSYPGSKFDNIRSQMGTVVTTTTTTSTSTPTPPSSMSTSTAQTSAPPTTESILVAGKALDKE</sequence>
<dbReference type="InterPro" id="IPR001223">
    <property type="entry name" value="Glyco_hydro18_cat"/>
</dbReference>
<comment type="caution">
    <text evidence="13">The sequence shown here is derived from an EMBL/GenBank/DDBJ whole genome shotgun (WGS) entry which is preliminary data.</text>
</comment>
<evidence type="ECO:0000256" key="11">
    <source>
        <dbReference type="SAM" id="SignalP"/>
    </source>
</evidence>
<feature type="compositionally biased region" description="Low complexity" evidence="10">
    <location>
        <begin position="454"/>
        <end position="482"/>
    </location>
</feature>
<keyword evidence="7 9" id="KW-0326">Glycosidase</keyword>
<evidence type="ECO:0000313" key="14">
    <source>
        <dbReference type="Proteomes" id="UP000007148"/>
    </source>
</evidence>
<feature type="domain" description="GH18" evidence="12">
    <location>
        <begin position="65"/>
        <end position="427"/>
    </location>
</feature>
<evidence type="ECO:0000256" key="8">
    <source>
        <dbReference type="ARBA" id="ARBA00023326"/>
    </source>
</evidence>
<evidence type="ECO:0000256" key="6">
    <source>
        <dbReference type="ARBA" id="ARBA00023277"/>
    </source>
</evidence>
<evidence type="ECO:0000256" key="4">
    <source>
        <dbReference type="ARBA" id="ARBA00022801"/>
    </source>
</evidence>
<dbReference type="InterPro" id="IPR050314">
    <property type="entry name" value="Glycosyl_Hydrlase_18"/>
</dbReference>
<dbReference type="eggNOG" id="KOG2806">
    <property type="taxonomic scope" value="Eukaryota"/>
</dbReference>
<dbReference type="EMBL" id="CAFZ01000059">
    <property type="protein sequence ID" value="CCA69603.1"/>
    <property type="molecule type" value="Genomic_DNA"/>
</dbReference>
<evidence type="ECO:0000313" key="13">
    <source>
        <dbReference type="EMBL" id="CCA69603.1"/>
    </source>
</evidence>
<proteinExistence type="inferred from homology"/>
<evidence type="ECO:0000256" key="3">
    <source>
        <dbReference type="ARBA" id="ARBA00012729"/>
    </source>
</evidence>
<dbReference type="SMART" id="SM00636">
    <property type="entry name" value="Glyco_18"/>
    <property type="match status" value="1"/>
</dbReference>
<feature type="signal peptide" evidence="11">
    <location>
        <begin position="1"/>
        <end position="16"/>
    </location>
</feature>
<dbReference type="Pfam" id="PF00704">
    <property type="entry name" value="Glyco_hydro_18"/>
    <property type="match status" value="1"/>
</dbReference>
<reference evidence="13 14" key="1">
    <citation type="journal article" date="2011" name="PLoS Pathog.">
        <title>Endophytic Life Strategies Decoded by Genome and Transcriptome Analyses of the Mutualistic Root Symbiont Piriformospora indica.</title>
        <authorList>
            <person name="Zuccaro A."/>
            <person name="Lahrmann U."/>
            <person name="Guldener U."/>
            <person name="Langen G."/>
            <person name="Pfiffi S."/>
            <person name="Biedenkopf D."/>
            <person name="Wong P."/>
            <person name="Samans B."/>
            <person name="Grimm C."/>
            <person name="Basiewicz M."/>
            <person name="Murat C."/>
            <person name="Martin F."/>
            <person name="Kogel K.H."/>
        </authorList>
    </citation>
    <scope>NUCLEOTIDE SEQUENCE [LARGE SCALE GENOMIC DNA]</scope>
    <source>
        <strain evidence="13 14">DSM 11827</strain>
    </source>
</reference>
<dbReference type="Gene3D" id="3.10.50.10">
    <property type="match status" value="1"/>
</dbReference>
<dbReference type="PROSITE" id="PS01095">
    <property type="entry name" value="GH18_1"/>
    <property type="match status" value="1"/>
</dbReference>
<keyword evidence="6" id="KW-0119">Carbohydrate metabolism</keyword>
<dbReference type="PROSITE" id="PS51910">
    <property type="entry name" value="GH18_2"/>
    <property type="match status" value="1"/>
</dbReference>
<keyword evidence="4 9" id="KW-0378">Hydrolase</keyword>
<accession>G4TE60</accession>
<dbReference type="GO" id="GO:0005576">
    <property type="term" value="C:extracellular region"/>
    <property type="evidence" value="ECO:0007669"/>
    <property type="project" value="TreeGrafter"/>
</dbReference>
<dbReference type="GO" id="GO:0008843">
    <property type="term" value="F:endochitinase activity"/>
    <property type="evidence" value="ECO:0007669"/>
    <property type="project" value="UniProtKB-EC"/>
</dbReference>
<comment type="similarity">
    <text evidence="2">Belongs to the glycosyl hydrolase 18 family. Chitinase class V subfamily.</text>
</comment>
<keyword evidence="8" id="KW-0624">Polysaccharide degradation</keyword>
<gene>
    <name evidence="13" type="ORF">PIIN_03542</name>
</gene>
<dbReference type="AlphaFoldDB" id="G4TE60"/>